<dbReference type="Gene3D" id="3.40.50.620">
    <property type="entry name" value="HUPs"/>
    <property type="match status" value="2"/>
</dbReference>
<evidence type="ECO:0000256" key="1">
    <source>
        <dbReference type="ARBA" id="ARBA00008791"/>
    </source>
</evidence>
<proteinExistence type="inferred from homology"/>
<dbReference type="AlphaFoldDB" id="A0A6J7DDU2"/>
<dbReference type="PANTHER" id="PTHR46268">
    <property type="entry name" value="STRESS RESPONSE PROTEIN NHAX"/>
    <property type="match status" value="1"/>
</dbReference>
<dbReference type="Pfam" id="PF00582">
    <property type="entry name" value="Usp"/>
    <property type="match status" value="2"/>
</dbReference>
<dbReference type="InterPro" id="IPR006015">
    <property type="entry name" value="Universal_stress_UspA"/>
</dbReference>
<dbReference type="InterPro" id="IPR006016">
    <property type="entry name" value="UspA"/>
</dbReference>
<dbReference type="PANTHER" id="PTHR46268:SF6">
    <property type="entry name" value="UNIVERSAL STRESS PROTEIN UP12"/>
    <property type="match status" value="1"/>
</dbReference>
<dbReference type="InterPro" id="IPR014729">
    <property type="entry name" value="Rossmann-like_a/b/a_fold"/>
</dbReference>
<feature type="domain" description="UspA" evidence="2">
    <location>
        <begin position="145"/>
        <end position="273"/>
    </location>
</feature>
<evidence type="ECO:0000313" key="5">
    <source>
        <dbReference type="EMBL" id="CAB5014361.1"/>
    </source>
</evidence>
<name>A0A6J7DDU2_9ZZZZ</name>
<reference evidence="4" key="1">
    <citation type="submission" date="2020-05" db="EMBL/GenBank/DDBJ databases">
        <authorList>
            <person name="Chiriac C."/>
            <person name="Salcher M."/>
            <person name="Ghai R."/>
            <person name="Kavagutti S V."/>
        </authorList>
    </citation>
    <scope>NUCLEOTIDE SEQUENCE</scope>
</reference>
<feature type="domain" description="UspA" evidence="2">
    <location>
        <begin position="8"/>
        <end position="134"/>
    </location>
</feature>
<dbReference type="EMBL" id="CAFBLT010000001">
    <property type="protein sequence ID" value="CAB4867015.1"/>
    <property type="molecule type" value="Genomic_DNA"/>
</dbReference>
<gene>
    <name evidence="3" type="ORF">UFOPK3164_00351</name>
    <name evidence="4" type="ORF">UFOPK3427_00554</name>
    <name evidence="5" type="ORF">UFOPK4112_00503</name>
</gene>
<evidence type="ECO:0000313" key="3">
    <source>
        <dbReference type="EMBL" id="CAB4820021.1"/>
    </source>
</evidence>
<evidence type="ECO:0000313" key="4">
    <source>
        <dbReference type="EMBL" id="CAB4867015.1"/>
    </source>
</evidence>
<evidence type="ECO:0000259" key="2">
    <source>
        <dbReference type="Pfam" id="PF00582"/>
    </source>
</evidence>
<dbReference type="PRINTS" id="PR01438">
    <property type="entry name" value="UNVRSLSTRESS"/>
</dbReference>
<accession>A0A6J7DDU2</accession>
<comment type="similarity">
    <text evidence="1">Belongs to the universal stress protein A family.</text>
</comment>
<dbReference type="SUPFAM" id="SSF52402">
    <property type="entry name" value="Adenine nucleotide alpha hydrolases-like"/>
    <property type="match status" value="2"/>
</dbReference>
<dbReference type="EMBL" id="CAFBPM010000003">
    <property type="protein sequence ID" value="CAB5014361.1"/>
    <property type="molecule type" value="Genomic_DNA"/>
</dbReference>
<organism evidence="4">
    <name type="scientific">freshwater metagenome</name>
    <dbReference type="NCBI Taxonomy" id="449393"/>
    <lineage>
        <taxon>unclassified sequences</taxon>
        <taxon>metagenomes</taxon>
        <taxon>ecological metagenomes</taxon>
    </lineage>
</organism>
<protein>
    <submittedName>
        <fullName evidence="4">Unannotated protein</fullName>
    </submittedName>
</protein>
<dbReference type="EMBL" id="CAFABE010000009">
    <property type="protein sequence ID" value="CAB4820021.1"/>
    <property type="molecule type" value="Genomic_DNA"/>
</dbReference>
<sequence>MKITTSMIVVGVDGSPESVAAYRFAQHELAQGERYKSILIVASLTDPLGLGNDDAVDDARAAAMRQHIVEAVGESDLQIEVRSGDPAHVLAEVSDDAGLLVIGKRGHGGFRNLVLGSTASSCLGIAKCPVMVIPSTFENSLTSELVVGIDGSLSSHRALAWAIEEAAGRSVNVELVATWRRPHLWEPVQGSPGHYEALADHELEDAMSSLDSKGVLVATHSIEGHPSEVLLSRSETAGLIVLGNEAHKGGRIHAHATAVEIASHSVCPVVVVP</sequence>
<dbReference type="CDD" id="cd00293">
    <property type="entry name" value="USP-like"/>
    <property type="match status" value="1"/>
</dbReference>